<dbReference type="SUPFAM" id="SSF51445">
    <property type="entry name" value="(Trans)glycosidases"/>
    <property type="match status" value="1"/>
</dbReference>
<dbReference type="Gene3D" id="3.20.20.80">
    <property type="entry name" value="Glycosidases"/>
    <property type="match status" value="1"/>
</dbReference>
<feature type="non-terminal residue" evidence="1">
    <location>
        <position position="52"/>
    </location>
</feature>
<dbReference type="EMBL" id="KF126928">
    <property type="protein sequence ID" value="AIA94280.1"/>
    <property type="molecule type" value="Genomic_DNA"/>
</dbReference>
<evidence type="ECO:0000313" key="1">
    <source>
        <dbReference type="EMBL" id="AIA94280.1"/>
    </source>
</evidence>
<protein>
    <submittedName>
        <fullName evidence="1">CAZy families GH20 protein</fullName>
    </submittedName>
</protein>
<name>A0A060CMD9_9FIRM</name>
<organism evidence="1">
    <name type="scientific">uncultured Halanaerobium sp</name>
    <dbReference type="NCBI Taxonomy" id="262404"/>
    <lineage>
        <taxon>Bacteria</taxon>
        <taxon>Bacillati</taxon>
        <taxon>Bacillota</taxon>
        <taxon>Clostridia</taxon>
        <taxon>Halanaerobiales</taxon>
        <taxon>Halanaerobiaceae</taxon>
        <taxon>Halanaerobium</taxon>
        <taxon>environmental samples</taxon>
    </lineage>
</organism>
<accession>A0A060CMD9</accession>
<reference evidence="1" key="1">
    <citation type="journal article" date="2013" name="Environ. Microbiol.">
        <title>Seasonally variable intestinal metagenomes of the red palm weevil (Rhynchophorus ferrugineus).</title>
        <authorList>
            <person name="Jia S."/>
            <person name="Zhang X."/>
            <person name="Zhang G."/>
            <person name="Yin A."/>
            <person name="Zhang S."/>
            <person name="Li F."/>
            <person name="Wang L."/>
            <person name="Zhao D."/>
            <person name="Yun Q."/>
            <person name="Tala"/>
            <person name="Wang J."/>
            <person name="Sun G."/>
            <person name="Baabdullah M."/>
            <person name="Yu X."/>
            <person name="Hu S."/>
            <person name="Al-Mssallem I.S."/>
            <person name="Yu J."/>
        </authorList>
    </citation>
    <scope>NUCLEOTIDE SEQUENCE</scope>
</reference>
<dbReference type="InterPro" id="IPR017853">
    <property type="entry name" value="GH"/>
</dbReference>
<proteinExistence type="predicted"/>
<sequence length="52" mass="6106">MSAIYKKLCEFVAAQGRTPQFWGDILEQEPELMRELPPRTVCLNWHYSPEVP</sequence>
<dbReference type="AlphaFoldDB" id="A0A060CMD9"/>